<dbReference type="EMBL" id="JAMBPX010000003">
    <property type="protein sequence ID" value="MDG0859016.1"/>
    <property type="molecule type" value="Genomic_DNA"/>
</dbReference>
<gene>
    <name evidence="2" type="ORF">M4L21_06720</name>
</gene>
<evidence type="ECO:0000256" key="1">
    <source>
        <dbReference type="ARBA" id="ARBA00008007"/>
    </source>
</evidence>
<evidence type="ECO:0000313" key="2">
    <source>
        <dbReference type="EMBL" id="MDG0859016.1"/>
    </source>
</evidence>
<dbReference type="InterPro" id="IPR051910">
    <property type="entry name" value="ComF/GntX_DNA_util-trans"/>
</dbReference>
<dbReference type="InterPro" id="IPR000836">
    <property type="entry name" value="PRTase_dom"/>
</dbReference>
<dbReference type="PANTHER" id="PTHR47505:SF1">
    <property type="entry name" value="DNA UTILIZATION PROTEIN YHGH"/>
    <property type="match status" value="1"/>
</dbReference>
<organism evidence="2 3">
    <name type="scientific">Staphylococcus equorum</name>
    <dbReference type="NCBI Taxonomy" id="246432"/>
    <lineage>
        <taxon>Bacteria</taxon>
        <taxon>Bacillati</taxon>
        <taxon>Bacillota</taxon>
        <taxon>Bacilli</taxon>
        <taxon>Bacillales</taxon>
        <taxon>Staphylococcaceae</taxon>
        <taxon>Staphylococcus</taxon>
    </lineage>
</organism>
<dbReference type="CDD" id="cd06223">
    <property type="entry name" value="PRTases_typeI"/>
    <property type="match status" value="1"/>
</dbReference>
<dbReference type="InterPro" id="IPR029057">
    <property type="entry name" value="PRTase-like"/>
</dbReference>
<name>A0A9X4R1E3_9STAP</name>
<comment type="caution">
    <text evidence="2">The sequence shown here is derived from an EMBL/GenBank/DDBJ whole genome shotgun (WGS) entry which is preliminary data.</text>
</comment>
<dbReference type="RefSeq" id="WP_277581264.1">
    <property type="nucleotide sequence ID" value="NZ_JAMBPV010000004.1"/>
</dbReference>
<reference evidence="2" key="1">
    <citation type="submission" date="2022-05" db="EMBL/GenBank/DDBJ databases">
        <title>Comparative genomics of Staphylococcus equorum isolates.</title>
        <authorList>
            <person name="Luelf R.H."/>
        </authorList>
    </citation>
    <scope>NUCLEOTIDE SEQUENCE</scope>
    <source>
        <strain evidence="2">TMW 2.2343</strain>
    </source>
</reference>
<sequence length="223" mass="26097">MARCIQCYHTFAEPFNAYTFYKKASKLCESCIEQWADINIKPLNRCVRCLKSLADNEENCLDCLFLASKYNLMHQLYCQYQYKGMMKTLIHQYKFKKDVAICEILASQLQFPKISYDYIVPIPSPVVRDKERTFNPVMTVLDKMGVQYESVLCTRVRPKQSLLGKQLRAQSKNPFEIVKNIDLENKNILLVDDIYTTGLTVHNAAELLFVRKIRKFDVFTFAR</sequence>
<evidence type="ECO:0000313" key="3">
    <source>
        <dbReference type="Proteomes" id="UP001152302"/>
    </source>
</evidence>
<protein>
    <submittedName>
        <fullName evidence="2">ComF family protein</fullName>
    </submittedName>
</protein>
<dbReference type="Gene3D" id="3.40.50.2020">
    <property type="match status" value="1"/>
</dbReference>
<dbReference type="AlphaFoldDB" id="A0A9X4R1E3"/>
<dbReference type="PANTHER" id="PTHR47505">
    <property type="entry name" value="DNA UTILIZATION PROTEIN YHGH"/>
    <property type="match status" value="1"/>
</dbReference>
<accession>A0A9X4R1E3</accession>
<dbReference type="Proteomes" id="UP001152302">
    <property type="component" value="Unassembled WGS sequence"/>
</dbReference>
<dbReference type="SUPFAM" id="SSF53271">
    <property type="entry name" value="PRTase-like"/>
    <property type="match status" value="1"/>
</dbReference>
<proteinExistence type="inferred from homology"/>
<comment type="similarity">
    <text evidence="1">Belongs to the ComF/GntX family.</text>
</comment>